<feature type="region of interest" description="Disordered" evidence="1">
    <location>
        <begin position="47"/>
        <end position="68"/>
    </location>
</feature>
<feature type="region of interest" description="Disordered" evidence="1">
    <location>
        <begin position="1"/>
        <end position="33"/>
    </location>
</feature>
<organism evidence="2 3">
    <name type="scientific">Kribbella italica</name>
    <dbReference type="NCBI Taxonomy" id="1540520"/>
    <lineage>
        <taxon>Bacteria</taxon>
        <taxon>Bacillati</taxon>
        <taxon>Actinomycetota</taxon>
        <taxon>Actinomycetes</taxon>
        <taxon>Propionibacteriales</taxon>
        <taxon>Kribbellaceae</taxon>
        <taxon>Kribbella</taxon>
    </lineage>
</organism>
<dbReference type="AlphaFoldDB" id="A0A7W9J209"/>
<name>A0A7W9J209_9ACTN</name>
<proteinExistence type="predicted"/>
<keyword evidence="3" id="KW-1185">Reference proteome</keyword>
<gene>
    <name evidence="2" type="ORF">HDA39_000162</name>
</gene>
<dbReference type="RefSeq" id="WP_184793317.1">
    <property type="nucleotide sequence ID" value="NZ_JACHMY010000001.1"/>
</dbReference>
<evidence type="ECO:0000313" key="3">
    <source>
        <dbReference type="Proteomes" id="UP000549971"/>
    </source>
</evidence>
<accession>A0A7W9J209</accession>
<sequence length="68" mass="7862">MSQKLLTENVPGTHLGRHPHGTEIYRHGKVKHRMQDRVVPGGEVSVRHVAPRPRPEGERKFPWHLMGR</sequence>
<protein>
    <submittedName>
        <fullName evidence="2">Uncharacterized protein</fullName>
    </submittedName>
</protein>
<comment type="caution">
    <text evidence="2">The sequence shown here is derived from an EMBL/GenBank/DDBJ whole genome shotgun (WGS) entry which is preliminary data.</text>
</comment>
<reference evidence="2 3" key="1">
    <citation type="submission" date="2020-08" db="EMBL/GenBank/DDBJ databases">
        <title>Sequencing the genomes of 1000 actinobacteria strains.</title>
        <authorList>
            <person name="Klenk H.-P."/>
        </authorList>
    </citation>
    <scope>NUCLEOTIDE SEQUENCE [LARGE SCALE GENOMIC DNA]</scope>
    <source>
        <strain evidence="2 3">DSM 28967</strain>
    </source>
</reference>
<dbReference type="Proteomes" id="UP000549971">
    <property type="component" value="Unassembled WGS sequence"/>
</dbReference>
<dbReference type="EMBL" id="JACHMY010000001">
    <property type="protein sequence ID" value="MBB5833428.1"/>
    <property type="molecule type" value="Genomic_DNA"/>
</dbReference>
<evidence type="ECO:0000313" key="2">
    <source>
        <dbReference type="EMBL" id="MBB5833428.1"/>
    </source>
</evidence>
<evidence type="ECO:0000256" key="1">
    <source>
        <dbReference type="SAM" id="MobiDB-lite"/>
    </source>
</evidence>